<reference evidence="1 2" key="1">
    <citation type="submission" date="2018-07" db="EMBL/GenBank/DDBJ databases">
        <title>Complete genome sequencing of Ornithinimicrobium sp. AMA3305.</title>
        <authorList>
            <person name="Bae J.-W."/>
        </authorList>
    </citation>
    <scope>NUCLEOTIDE SEQUENCE [LARGE SCALE GENOMIC DNA]</scope>
    <source>
        <strain evidence="1 2">AMA3305</strain>
    </source>
</reference>
<dbReference type="EMBL" id="CP031229">
    <property type="protein sequence ID" value="AXH95941.1"/>
    <property type="molecule type" value="Genomic_DNA"/>
</dbReference>
<protein>
    <submittedName>
        <fullName evidence="1">Uncharacterized protein</fullName>
    </submittedName>
</protein>
<sequence>MRPSTRQHQRAGHTELISKSRVVADHAQLLDDDHAQLLDDDAQASLEFAAIAFSGRQPLLRATACGSCSSSAAAPA</sequence>
<evidence type="ECO:0000313" key="2">
    <source>
        <dbReference type="Proteomes" id="UP000253790"/>
    </source>
</evidence>
<organism evidence="1 2">
    <name type="scientific">Ornithinimicrobium avium</name>
    <dbReference type="NCBI Taxonomy" id="2283195"/>
    <lineage>
        <taxon>Bacteria</taxon>
        <taxon>Bacillati</taxon>
        <taxon>Actinomycetota</taxon>
        <taxon>Actinomycetes</taxon>
        <taxon>Micrococcales</taxon>
        <taxon>Ornithinimicrobiaceae</taxon>
        <taxon>Ornithinimicrobium</taxon>
    </lineage>
</organism>
<dbReference type="Proteomes" id="UP000253790">
    <property type="component" value="Chromosome"/>
</dbReference>
<gene>
    <name evidence="1" type="ORF">DV701_07195</name>
</gene>
<evidence type="ECO:0000313" key="1">
    <source>
        <dbReference type="EMBL" id="AXH95941.1"/>
    </source>
</evidence>
<name>A0A345NLN3_9MICO</name>
<dbReference type="AlphaFoldDB" id="A0A345NLN3"/>
<keyword evidence="2" id="KW-1185">Reference proteome</keyword>
<proteinExistence type="predicted"/>
<dbReference type="KEGG" id="orn:DV701_07195"/>
<accession>A0A345NLN3</accession>